<reference evidence="1 2" key="1">
    <citation type="journal article" date="2016" name="Mol. Biol. Evol.">
        <title>Comparative Genomics of Early-Diverging Mushroom-Forming Fungi Provides Insights into the Origins of Lignocellulose Decay Capabilities.</title>
        <authorList>
            <person name="Nagy L.G."/>
            <person name="Riley R."/>
            <person name="Tritt A."/>
            <person name="Adam C."/>
            <person name="Daum C."/>
            <person name="Floudas D."/>
            <person name="Sun H."/>
            <person name="Yadav J.S."/>
            <person name="Pangilinan J."/>
            <person name="Larsson K.H."/>
            <person name="Matsuura K."/>
            <person name="Barry K."/>
            <person name="Labutti K."/>
            <person name="Kuo R."/>
            <person name="Ohm R.A."/>
            <person name="Bhattacharya S.S."/>
            <person name="Shirouzu T."/>
            <person name="Yoshinaga Y."/>
            <person name="Martin F.M."/>
            <person name="Grigoriev I.V."/>
            <person name="Hibbett D.S."/>
        </authorList>
    </citation>
    <scope>NUCLEOTIDE SEQUENCE [LARGE SCALE GENOMIC DNA]</scope>
    <source>
        <strain evidence="1 2">L-15889</strain>
    </source>
</reference>
<dbReference type="EMBL" id="KV429044">
    <property type="protein sequence ID" value="KZT71754.1"/>
    <property type="molecule type" value="Genomic_DNA"/>
</dbReference>
<sequence>MSRAAQGPLNTTALFGATGMLGSAFLEAFLDVVVEGYKPKVLVFMRPGKVLNTRYEQHAQVQVVPCDYPKGGDDLVEKLRGTDALVSVLSGPGYTFGRSDQGG</sequence>
<evidence type="ECO:0000313" key="2">
    <source>
        <dbReference type="Proteomes" id="UP000076727"/>
    </source>
</evidence>
<dbReference type="OrthoDB" id="9974981at2759"/>
<name>A0A165SB30_9APHY</name>
<dbReference type="AlphaFoldDB" id="A0A165SB30"/>
<dbReference type="Proteomes" id="UP000076727">
    <property type="component" value="Unassembled WGS sequence"/>
</dbReference>
<dbReference type="SUPFAM" id="SSF51735">
    <property type="entry name" value="NAD(P)-binding Rossmann-fold domains"/>
    <property type="match status" value="1"/>
</dbReference>
<gene>
    <name evidence="1" type="ORF">DAEQUDRAFT_763593</name>
</gene>
<protein>
    <recommendedName>
        <fullName evidence="3">NAD(P)-binding domain-containing protein</fullName>
    </recommendedName>
</protein>
<dbReference type="InterPro" id="IPR036291">
    <property type="entry name" value="NAD(P)-bd_dom_sf"/>
</dbReference>
<proteinExistence type="predicted"/>
<dbReference type="Gene3D" id="3.40.50.720">
    <property type="entry name" value="NAD(P)-binding Rossmann-like Domain"/>
    <property type="match status" value="1"/>
</dbReference>
<evidence type="ECO:0000313" key="1">
    <source>
        <dbReference type="EMBL" id="KZT71754.1"/>
    </source>
</evidence>
<organism evidence="1 2">
    <name type="scientific">Daedalea quercina L-15889</name>
    <dbReference type="NCBI Taxonomy" id="1314783"/>
    <lineage>
        <taxon>Eukaryota</taxon>
        <taxon>Fungi</taxon>
        <taxon>Dikarya</taxon>
        <taxon>Basidiomycota</taxon>
        <taxon>Agaricomycotina</taxon>
        <taxon>Agaricomycetes</taxon>
        <taxon>Polyporales</taxon>
        <taxon>Fomitopsis</taxon>
    </lineage>
</organism>
<evidence type="ECO:0008006" key="3">
    <source>
        <dbReference type="Google" id="ProtNLM"/>
    </source>
</evidence>
<dbReference type="STRING" id="1314783.A0A165SB30"/>
<accession>A0A165SB30</accession>
<keyword evidence="2" id="KW-1185">Reference proteome</keyword>